<evidence type="ECO:0000256" key="4">
    <source>
        <dbReference type="ARBA" id="ARBA00022989"/>
    </source>
</evidence>
<sequence>MIVIVYLIIPAVVLALGIMSQKTKIPWEINETGISKVFYRISLYVYGILKNRKKIYSARKVRTQLTTLNKEQAADKLEADYYAQKISVVLILSLCGSLLAILLHFQTVFGGVIHDGNLIDRKAPGEGALATTLIANDENGDVLGEFNVTIDEKLYTKEEAQNLFEEASAKLETTILGQNESLEKVTENLNLIRKVEGYPFDISWKIDDQDVCKYDGEIDWDYVPEKGKVITLTATYKYNGNTWEQVLYANVVHRKLTAVEIVQKEIKTLIERSNNKSRYDDQMALPLEYDNSRITWKEKEEDNSITLLFILLIAGAASFVLKDKELAKQIEKRNEGLLKDYPGLVSQMVLYLGAGMTMRNIIGKLSENYVAKLKAGQEKSFAYEELLRTTRELAAGKSESDAYEEFGYRCGGQQYTRLSTLLSQNLRKGNSELLRLLNEEARKSQEDRLDRARKAGEEAGTKLLLPMMLMLMIVMIIIMIPAYMTF</sequence>
<dbReference type="EMBL" id="CP001810">
    <property type="protein sequence ID" value="ADL32820.1"/>
    <property type="molecule type" value="Genomic_DNA"/>
</dbReference>
<feature type="transmembrane region" description="Helical" evidence="6">
    <location>
        <begin position="341"/>
        <end position="362"/>
    </location>
</feature>
<keyword evidence="9" id="KW-1185">Reference proteome</keyword>
<proteinExistence type="predicted"/>
<evidence type="ECO:0000313" key="8">
    <source>
        <dbReference type="EMBL" id="ADL32820.1"/>
    </source>
</evidence>
<dbReference type="RefSeq" id="WP_013279479.1">
    <property type="nucleotide sequence ID" value="NC_014387.1"/>
</dbReference>
<dbReference type="STRING" id="515622.bpr_I0068"/>
<keyword evidence="5 6" id="KW-0472">Membrane</keyword>
<dbReference type="PANTHER" id="PTHR35007">
    <property type="entry name" value="INTEGRAL MEMBRANE PROTEIN-RELATED"/>
    <property type="match status" value="1"/>
</dbReference>
<accession>E0RUD0</accession>
<protein>
    <submittedName>
        <fullName evidence="8">Flp pilus assembly protein TadC</fullName>
    </submittedName>
</protein>
<evidence type="ECO:0000256" key="6">
    <source>
        <dbReference type="SAM" id="Phobius"/>
    </source>
</evidence>
<feature type="domain" description="Type II secretion system protein GspF" evidence="7">
    <location>
        <begin position="346"/>
        <end position="481"/>
    </location>
</feature>
<keyword evidence="2" id="KW-1003">Cell membrane</keyword>
<dbReference type="PANTHER" id="PTHR35007:SF2">
    <property type="entry name" value="PILUS ASSEMBLE PROTEIN"/>
    <property type="match status" value="1"/>
</dbReference>
<dbReference type="Proteomes" id="UP000001299">
    <property type="component" value="Chromosome 1"/>
</dbReference>
<dbReference type="AlphaFoldDB" id="E0RUD0"/>
<evidence type="ECO:0000256" key="5">
    <source>
        <dbReference type="ARBA" id="ARBA00023136"/>
    </source>
</evidence>
<evidence type="ECO:0000259" key="7">
    <source>
        <dbReference type="Pfam" id="PF00482"/>
    </source>
</evidence>
<evidence type="ECO:0000256" key="2">
    <source>
        <dbReference type="ARBA" id="ARBA00022475"/>
    </source>
</evidence>
<name>E0RUD0_BUTPB</name>
<evidence type="ECO:0000256" key="1">
    <source>
        <dbReference type="ARBA" id="ARBA00004651"/>
    </source>
</evidence>
<dbReference type="HOGENOM" id="CLU_044047_0_0_9"/>
<dbReference type="Pfam" id="PF00482">
    <property type="entry name" value="T2SSF"/>
    <property type="match status" value="1"/>
</dbReference>
<gene>
    <name evidence="8" type="primary">tadC</name>
    <name evidence="8" type="ordered locus">bpr_I0068</name>
</gene>
<organism evidence="8 9">
    <name type="scientific">Butyrivibrio proteoclasticus (strain ATCC 51982 / DSM 14932 / B316)</name>
    <name type="common">Clostridium proteoclasticum</name>
    <dbReference type="NCBI Taxonomy" id="515622"/>
    <lineage>
        <taxon>Bacteria</taxon>
        <taxon>Bacillati</taxon>
        <taxon>Bacillota</taxon>
        <taxon>Clostridia</taxon>
        <taxon>Lachnospirales</taxon>
        <taxon>Lachnospiraceae</taxon>
        <taxon>Butyrivibrio</taxon>
    </lineage>
</organism>
<feature type="transmembrane region" description="Helical" evidence="6">
    <location>
        <begin position="86"/>
        <end position="105"/>
    </location>
</feature>
<feature type="transmembrane region" description="Helical" evidence="6">
    <location>
        <begin position="463"/>
        <end position="484"/>
    </location>
</feature>
<dbReference type="InterPro" id="IPR018076">
    <property type="entry name" value="T2SS_GspF_dom"/>
</dbReference>
<dbReference type="eggNOG" id="COG2064">
    <property type="taxonomic scope" value="Bacteria"/>
</dbReference>
<feature type="transmembrane region" description="Helical" evidence="6">
    <location>
        <begin position="303"/>
        <end position="321"/>
    </location>
</feature>
<keyword evidence="4 6" id="KW-1133">Transmembrane helix</keyword>
<comment type="subcellular location">
    <subcellularLocation>
        <location evidence="1">Cell membrane</location>
        <topology evidence="1">Multi-pass membrane protein</topology>
    </subcellularLocation>
</comment>
<evidence type="ECO:0000313" key="9">
    <source>
        <dbReference type="Proteomes" id="UP000001299"/>
    </source>
</evidence>
<evidence type="ECO:0000256" key="3">
    <source>
        <dbReference type="ARBA" id="ARBA00022692"/>
    </source>
</evidence>
<dbReference type="GO" id="GO:0005886">
    <property type="term" value="C:plasma membrane"/>
    <property type="evidence" value="ECO:0007669"/>
    <property type="project" value="UniProtKB-SubCell"/>
</dbReference>
<dbReference type="KEGG" id="bpb:bpr_I0068"/>
<reference evidence="8 9" key="1">
    <citation type="journal article" date="2010" name="PLoS ONE">
        <title>The glycobiome of the rumen bacterium Butyrivibrio proteoclasticus B316(T) highlights adaptation to a polysaccharide-rich environment.</title>
        <authorList>
            <person name="Kelly W.J."/>
            <person name="Leahy S.C."/>
            <person name="Altermann E."/>
            <person name="Yeoman C.J."/>
            <person name="Dunne J.C."/>
            <person name="Kong Z."/>
            <person name="Pacheco D.M."/>
            <person name="Li D."/>
            <person name="Noel S.J."/>
            <person name="Moon C.D."/>
            <person name="Cookson A.L."/>
            <person name="Attwood G.T."/>
        </authorList>
    </citation>
    <scope>NUCLEOTIDE SEQUENCE [LARGE SCALE GENOMIC DNA]</scope>
    <source>
        <strain evidence="9">ATCC 51982 / DSM 14932 / B316</strain>
    </source>
</reference>
<keyword evidence="3 6" id="KW-0812">Transmembrane</keyword>